<feature type="region of interest" description="Disordered" evidence="5">
    <location>
        <begin position="594"/>
        <end position="625"/>
    </location>
</feature>
<dbReference type="KEGG" id="spu:580773"/>
<dbReference type="PROSITE" id="PS50294">
    <property type="entry name" value="WD_REPEATS_REGION"/>
    <property type="match status" value="1"/>
</dbReference>
<dbReference type="Pfam" id="PF00400">
    <property type="entry name" value="WD40"/>
    <property type="match status" value="3"/>
</dbReference>
<feature type="compositionally biased region" description="Basic and acidic residues" evidence="5">
    <location>
        <begin position="34"/>
        <end position="58"/>
    </location>
</feature>
<feature type="compositionally biased region" description="Polar residues" evidence="5">
    <location>
        <begin position="14"/>
        <end position="25"/>
    </location>
</feature>
<evidence type="ECO:0000313" key="7">
    <source>
        <dbReference type="Proteomes" id="UP000007110"/>
    </source>
</evidence>
<evidence type="ECO:0000256" key="1">
    <source>
        <dbReference type="ARBA" id="ARBA00022574"/>
    </source>
</evidence>
<reference evidence="6" key="2">
    <citation type="submission" date="2021-01" db="UniProtKB">
        <authorList>
            <consortium name="EnsemblMetazoa"/>
        </authorList>
    </citation>
    <scope>IDENTIFICATION</scope>
</reference>
<dbReference type="Proteomes" id="UP000007110">
    <property type="component" value="Unassembled WGS sequence"/>
</dbReference>
<dbReference type="InterPro" id="IPR045151">
    <property type="entry name" value="DCAF8"/>
</dbReference>
<keyword evidence="2" id="KW-0677">Repeat</keyword>
<dbReference type="PANTHER" id="PTHR15574">
    <property type="entry name" value="WD REPEAT DOMAIN-CONTAINING FAMILY"/>
    <property type="match status" value="1"/>
</dbReference>
<feature type="compositionally biased region" description="Acidic residues" evidence="5">
    <location>
        <begin position="601"/>
        <end position="615"/>
    </location>
</feature>
<evidence type="ECO:0000256" key="2">
    <source>
        <dbReference type="ARBA" id="ARBA00022737"/>
    </source>
</evidence>
<keyword evidence="1 4" id="KW-0853">WD repeat</keyword>
<evidence type="ECO:0000256" key="4">
    <source>
        <dbReference type="PROSITE-ProRule" id="PRU00221"/>
    </source>
</evidence>
<feature type="compositionally biased region" description="Basic and acidic residues" evidence="5">
    <location>
        <begin position="101"/>
        <end position="120"/>
    </location>
</feature>
<evidence type="ECO:0000256" key="3">
    <source>
        <dbReference type="ARBA" id="ARBA00060821"/>
    </source>
</evidence>
<dbReference type="RefSeq" id="XP_011675487.2">
    <property type="nucleotide sequence ID" value="XM_011677185.2"/>
</dbReference>
<evidence type="ECO:0000313" key="6">
    <source>
        <dbReference type="EnsemblMetazoa" id="XP_011675487"/>
    </source>
</evidence>
<dbReference type="GO" id="GO:0005737">
    <property type="term" value="C:cytoplasm"/>
    <property type="evidence" value="ECO:0000318"/>
    <property type="project" value="GO_Central"/>
</dbReference>
<organism evidence="6 7">
    <name type="scientific">Strongylocentrotus purpuratus</name>
    <name type="common">Purple sea urchin</name>
    <dbReference type="NCBI Taxonomy" id="7668"/>
    <lineage>
        <taxon>Eukaryota</taxon>
        <taxon>Metazoa</taxon>
        <taxon>Echinodermata</taxon>
        <taxon>Eleutherozoa</taxon>
        <taxon>Echinozoa</taxon>
        <taxon>Echinoidea</taxon>
        <taxon>Euechinoidea</taxon>
        <taxon>Echinacea</taxon>
        <taxon>Camarodonta</taxon>
        <taxon>Echinidea</taxon>
        <taxon>Strongylocentrotidae</taxon>
        <taxon>Strongylocentrotus</taxon>
    </lineage>
</organism>
<feature type="repeat" description="WD" evidence="4">
    <location>
        <begin position="225"/>
        <end position="257"/>
    </location>
</feature>
<feature type="compositionally biased region" description="Basic and acidic residues" evidence="5">
    <location>
        <begin position="70"/>
        <end position="80"/>
    </location>
</feature>
<evidence type="ECO:0008006" key="8">
    <source>
        <dbReference type="Google" id="ProtNLM"/>
    </source>
</evidence>
<sequence>MAEDSGSEDKMESSNHTSEASANHTSHSDAVAKTTDKARQDAEDKPNSNTRRDVRTDKPGSTGGAEEGSEASRPRADRDCGCYGGKGGREEEGGEEEGGEEEKTKTDSDAQRTENERTESGMEEGGEEGGEEGREDRARMSKSDTSSDSETDSDDEGSKLDSDHDISSDMENEILGRNLPPPKSHALHEIRAREFGHYQRCSLPYCLNFMGSVPLAKRLDKYCELKHHEGCVNTLHFNPAGDLLASGSDDLEIVLWDWARQKPKLIFESGHRSNVFQAKFMPCSGDATLISCARDGQVRVAELSTTGVCKETKKIVQHKGAAHKLGLLPDSPVVFMSCGEDAAVYNIDLREQKHSKLMVVKENDRKVALYTVYVNPSNINEFIVGGRDQYVRVYDKRKITDDENSGVMKKFCPDSLKDNDQVKANVTCCLYSYNGQEILASYNDEDIYLFDSSHSDGADFTHAYRGHRNNATVKGVNFYGPKSEYIVSGSDCGNIFLWEKESEKIVQYMQGDVGGVVNCLEPHPLLPCLATSGLDHDVKVWLPTRNEPTPLDGLKKLMMTNRREREEERVRGPEFEDNAMLRFLMAHLRHRARRQAREAGDLDSSDSDETSESSEDLPTAQCATS</sequence>
<dbReference type="EnsemblMetazoa" id="XM_011677185">
    <property type="protein sequence ID" value="XP_011675487"/>
    <property type="gene ID" value="LOC580773"/>
</dbReference>
<dbReference type="FunFam" id="2.130.10.10:FF:000144">
    <property type="entry name" value="DDB1- and CUL4-associated factor 8"/>
    <property type="match status" value="1"/>
</dbReference>
<dbReference type="FunCoup" id="A0A7M7HN06">
    <property type="interactions" value="612"/>
</dbReference>
<dbReference type="GO" id="GO:0080008">
    <property type="term" value="C:Cul4-RING E3 ubiquitin ligase complex"/>
    <property type="evidence" value="ECO:0000318"/>
    <property type="project" value="GO_Central"/>
</dbReference>
<dbReference type="PANTHER" id="PTHR15574:SF21">
    <property type="entry name" value="DDB1- AND CUL4-ASSOCIATED FACTOR 8"/>
    <property type="match status" value="1"/>
</dbReference>
<feature type="compositionally biased region" description="Basic and acidic residues" evidence="5">
    <location>
        <begin position="156"/>
        <end position="167"/>
    </location>
</feature>
<keyword evidence="7" id="KW-1185">Reference proteome</keyword>
<dbReference type="InterPro" id="IPR001680">
    <property type="entry name" value="WD40_rpt"/>
</dbReference>
<dbReference type="SUPFAM" id="SSF50978">
    <property type="entry name" value="WD40 repeat-like"/>
    <property type="match status" value="1"/>
</dbReference>
<feature type="compositionally biased region" description="Acidic residues" evidence="5">
    <location>
        <begin position="121"/>
        <end position="130"/>
    </location>
</feature>
<reference evidence="7" key="1">
    <citation type="submission" date="2015-02" db="EMBL/GenBank/DDBJ databases">
        <title>Genome sequencing for Strongylocentrotus purpuratus.</title>
        <authorList>
            <person name="Murali S."/>
            <person name="Liu Y."/>
            <person name="Vee V."/>
            <person name="English A."/>
            <person name="Wang M."/>
            <person name="Skinner E."/>
            <person name="Han Y."/>
            <person name="Muzny D.M."/>
            <person name="Worley K.C."/>
            <person name="Gibbs R.A."/>
        </authorList>
    </citation>
    <scope>NUCLEOTIDE SEQUENCE</scope>
</reference>
<dbReference type="Gene3D" id="2.130.10.10">
    <property type="entry name" value="YVTN repeat-like/Quinoprotein amine dehydrogenase"/>
    <property type="match status" value="1"/>
</dbReference>
<evidence type="ECO:0000256" key="5">
    <source>
        <dbReference type="SAM" id="MobiDB-lite"/>
    </source>
</evidence>
<feature type="compositionally biased region" description="Basic and acidic residues" evidence="5">
    <location>
        <begin position="131"/>
        <end position="142"/>
    </location>
</feature>
<dbReference type="SMART" id="SM00320">
    <property type="entry name" value="WD40"/>
    <property type="match status" value="7"/>
</dbReference>
<dbReference type="AlphaFoldDB" id="A0A7M7HN06"/>
<dbReference type="InterPro" id="IPR015943">
    <property type="entry name" value="WD40/YVTN_repeat-like_dom_sf"/>
</dbReference>
<name>A0A7M7HN06_STRPU</name>
<comment type="similarity">
    <text evidence="3">Belongs to the WD repeat DCAF8 family.</text>
</comment>
<dbReference type="PROSITE" id="PS50082">
    <property type="entry name" value="WD_REPEATS_2"/>
    <property type="match status" value="1"/>
</dbReference>
<dbReference type="GeneID" id="580773"/>
<feature type="region of interest" description="Disordered" evidence="5">
    <location>
        <begin position="1"/>
        <end position="167"/>
    </location>
</feature>
<protein>
    <recommendedName>
        <fullName evidence="8">DDB1- and CUL4-associated factor 8</fullName>
    </recommendedName>
</protein>
<dbReference type="OMA" id="KGHRNND"/>
<proteinExistence type="inferred from homology"/>
<accession>A0A7M7HN06</accession>
<dbReference type="InterPro" id="IPR036322">
    <property type="entry name" value="WD40_repeat_dom_sf"/>
</dbReference>
<dbReference type="OrthoDB" id="4869960at2759"/>
<dbReference type="InParanoid" id="A0A7M7HN06"/>